<evidence type="ECO:0000313" key="1">
    <source>
        <dbReference type="EMBL" id="KAK3921658.1"/>
    </source>
</evidence>
<dbReference type="Proteomes" id="UP001219518">
    <property type="component" value="Unassembled WGS sequence"/>
</dbReference>
<keyword evidence="2" id="KW-1185">Reference proteome</keyword>
<reference evidence="1" key="2">
    <citation type="journal article" date="2023" name="BMC Genomics">
        <title>Pest status, molecular evolution, and epigenetic factors derived from the genome assembly of Frankliniella fusca, a thysanopteran phytovirus vector.</title>
        <authorList>
            <person name="Catto M.A."/>
            <person name="Labadie P.E."/>
            <person name="Jacobson A.L."/>
            <person name="Kennedy G.G."/>
            <person name="Srinivasan R."/>
            <person name="Hunt B.G."/>
        </authorList>
    </citation>
    <scope>NUCLEOTIDE SEQUENCE</scope>
    <source>
        <strain evidence="1">PL_HMW_Pooled</strain>
    </source>
</reference>
<organism evidence="1 2">
    <name type="scientific">Frankliniella fusca</name>
    <dbReference type="NCBI Taxonomy" id="407009"/>
    <lineage>
        <taxon>Eukaryota</taxon>
        <taxon>Metazoa</taxon>
        <taxon>Ecdysozoa</taxon>
        <taxon>Arthropoda</taxon>
        <taxon>Hexapoda</taxon>
        <taxon>Insecta</taxon>
        <taxon>Pterygota</taxon>
        <taxon>Neoptera</taxon>
        <taxon>Paraneoptera</taxon>
        <taxon>Thysanoptera</taxon>
        <taxon>Terebrantia</taxon>
        <taxon>Thripoidea</taxon>
        <taxon>Thripidae</taxon>
        <taxon>Frankliniella</taxon>
    </lineage>
</organism>
<dbReference type="AlphaFoldDB" id="A0AAE1HI63"/>
<sequence length="435" mass="48856">MLMANITLGLPLRKCSAVPKDDPQFPAMDSNSFRILKRNIADMWVSASSLFTSGRTDSLGWGLFVSDDYQKNERSLTSGKPIALGWIAKAPSPDDSTHHRYLRSPCICGTDSSLYLGGPISLANYDTVDMVKCTLSISTKKHLANTMLVSRAPKIKLIAGDEVLWTYNISSRERLTGVQFFHEKEWKLKCCSELGGPVLIHTKIRRHQPLKQSLDVKGFRPCTYCGKNLAEAAKPGSKINLKCHLALKHATELCNELNGDDKEPAAMISPQLFIKHLDHNVNVYNTLHNMNYKVVPACKFFDLVGTSVLPPDASQEEKDLVYQAFEEEGRQAFRKYQVLYLRGISRPTKYEDLLVPADSSYSNVNWAGSRPSNSNFSLSQYTLSENEHEEHAMQIKLSVMKAVVMWMNGKSGQNMLPLLFHVLIKEAFTLYNNSN</sequence>
<accession>A0AAE1HI63</accession>
<dbReference type="EMBL" id="JAHWGI010001045">
    <property type="protein sequence ID" value="KAK3921658.1"/>
    <property type="molecule type" value="Genomic_DNA"/>
</dbReference>
<evidence type="ECO:0000313" key="2">
    <source>
        <dbReference type="Proteomes" id="UP001219518"/>
    </source>
</evidence>
<protein>
    <submittedName>
        <fullName evidence="1">SCY1-like protein 2</fullName>
    </submittedName>
</protein>
<comment type="caution">
    <text evidence="1">The sequence shown here is derived from an EMBL/GenBank/DDBJ whole genome shotgun (WGS) entry which is preliminary data.</text>
</comment>
<reference evidence="1" key="1">
    <citation type="submission" date="2021-07" db="EMBL/GenBank/DDBJ databases">
        <authorList>
            <person name="Catto M.A."/>
            <person name="Jacobson A."/>
            <person name="Kennedy G."/>
            <person name="Labadie P."/>
            <person name="Hunt B.G."/>
            <person name="Srinivasan R."/>
        </authorList>
    </citation>
    <scope>NUCLEOTIDE SEQUENCE</scope>
    <source>
        <strain evidence="1">PL_HMW_Pooled</strain>
        <tissue evidence="1">Head</tissue>
    </source>
</reference>
<name>A0AAE1HI63_9NEOP</name>
<proteinExistence type="predicted"/>
<gene>
    <name evidence="1" type="ORF">KUF71_010843</name>
</gene>